<dbReference type="Pfam" id="PF00520">
    <property type="entry name" value="Ion_trans"/>
    <property type="match status" value="1"/>
</dbReference>
<dbReference type="InterPro" id="IPR043203">
    <property type="entry name" value="VGCC_Ca_Na"/>
</dbReference>
<feature type="non-terminal residue" evidence="7">
    <location>
        <position position="1"/>
    </location>
</feature>
<keyword evidence="2 5" id="KW-0812">Transmembrane</keyword>
<dbReference type="Gene3D" id="1.20.120.350">
    <property type="entry name" value="Voltage-gated potassium channels. Chain C"/>
    <property type="match status" value="1"/>
</dbReference>
<name>A0A8S3Z1X9_9EUPU</name>
<accession>A0A8S3Z1X9</accession>
<sequence>ALEDAYLNEKPLMKEVLNYMDRIFTIIFIVEMVVKWFAFGFKTYFTDAWCWLDFCIVMLSIVMMIGESIQTSNTGNFGAMKSMRTLRALRPLRAVSRWEGMRVVVNALFKAIPSICNVLLVCLVFWLIFGIMGVQLFSGKFHACRNGTTKFDPDQ</sequence>
<proteinExistence type="predicted"/>
<keyword evidence="8" id="KW-1185">Reference proteome</keyword>
<dbReference type="InterPro" id="IPR005821">
    <property type="entry name" value="Ion_trans_dom"/>
</dbReference>
<dbReference type="OrthoDB" id="2984333at2759"/>
<comment type="caution">
    <text evidence="7">The sequence shown here is derived from an EMBL/GenBank/DDBJ whole genome shotgun (WGS) entry which is preliminary data.</text>
</comment>
<dbReference type="Gene3D" id="1.10.287.70">
    <property type="match status" value="1"/>
</dbReference>
<comment type="subcellular location">
    <subcellularLocation>
        <location evidence="1">Membrane</location>
        <topology evidence="1">Multi-pass membrane protein</topology>
    </subcellularLocation>
</comment>
<dbReference type="SUPFAM" id="SSF81324">
    <property type="entry name" value="Voltage-gated potassium channels"/>
    <property type="match status" value="1"/>
</dbReference>
<dbReference type="GO" id="GO:0086010">
    <property type="term" value="P:membrane depolarization during action potential"/>
    <property type="evidence" value="ECO:0007669"/>
    <property type="project" value="TreeGrafter"/>
</dbReference>
<dbReference type="EMBL" id="CAJHNH020001261">
    <property type="protein sequence ID" value="CAG5122328.1"/>
    <property type="molecule type" value="Genomic_DNA"/>
</dbReference>
<evidence type="ECO:0000313" key="8">
    <source>
        <dbReference type="Proteomes" id="UP000678393"/>
    </source>
</evidence>
<evidence type="ECO:0000256" key="4">
    <source>
        <dbReference type="ARBA" id="ARBA00023136"/>
    </source>
</evidence>
<protein>
    <recommendedName>
        <fullName evidence="6">Ion transport domain-containing protein</fullName>
    </recommendedName>
</protein>
<dbReference type="GO" id="GO:0019228">
    <property type="term" value="P:neuronal action potential"/>
    <property type="evidence" value="ECO:0007669"/>
    <property type="project" value="TreeGrafter"/>
</dbReference>
<evidence type="ECO:0000259" key="6">
    <source>
        <dbReference type="Pfam" id="PF00520"/>
    </source>
</evidence>
<dbReference type="GO" id="GO:0001518">
    <property type="term" value="C:voltage-gated sodium channel complex"/>
    <property type="evidence" value="ECO:0007669"/>
    <property type="project" value="TreeGrafter"/>
</dbReference>
<dbReference type="PANTHER" id="PTHR10037:SF62">
    <property type="entry name" value="SODIUM CHANNEL PROTEIN 60E"/>
    <property type="match status" value="1"/>
</dbReference>
<evidence type="ECO:0000256" key="2">
    <source>
        <dbReference type="ARBA" id="ARBA00022692"/>
    </source>
</evidence>
<evidence type="ECO:0000256" key="1">
    <source>
        <dbReference type="ARBA" id="ARBA00004141"/>
    </source>
</evidence>
<dbReference type="Proteomes" id="UP000678393">
    <property type="component" value="Unassembled WGS sequence"/>
</dbReference>
<dbReference type="AlphaFoldDB" id="A0A8S3Z1X9"/>
<keyword evidence="4 5" id="KW-0472">Membrane</keyword>
<feature type="transmembrane region" description="Helical" evidence="5">
    <location>
        <begin position="111"/>
        <end position="137"/>
    </location>
</feature>
<gene>
    <name evidence="7" type="ORF">CUNI_LOCUS7886</name>
</gene>
<dbReference type="PANTHER" id="PTHR10037">
    <property type="entry name" value="VOLTAGE-GATED CATION CHANNEL CALCIUM AND SODIUM"/>
    <property type="match status" value="1"/>
</dbReference>
<feature type="transmembrane region" description="Helical" evidence="5">
    <location>
        <begin position="48"/>
        <end position="66"/>
    </location>
</feature>
<evidence type="ECO:0000256" key="3">
    <source>
        <dbReference type="ARBA" id="ARBA00022989"/>
    </source>
</evidence>
<dbReference type="GO" id="GO:0005248">
    <property type="term" value="F:voltage-gated sodium channel activity"/>
    <property type="evidence" value="ECO:0007669"/>
    <property type="project" value="TreeGrafter"/>
</dbReference>
<feature type="non-terminal residue" evidence="7">
    <location>
        <position position="155"/>
    </location>
</feature>
<organism evidence="7 8">
    <name type="scientific">Candidula unifasciata</name>
    <dbReference type="NCBI Taxonomy" id="100452"/>
    <lineage>
        <taxon>Eukaryota</taxon>
        <taxon>Metazoa</taxon>
        <taxon>Spiralia</taxon>
        <taxon>Lophotrochozoa</taxon>
        <taxon>Mollusca</taxon>
        <taxon>Gastropoda</taxon>
        <taxon>Heterobranchia</taxon>
        <taxon>Euthyneura</taxon>
        <taxon>Panpulmonata</taxon>
        <taxon>Eupulmonata</taxon>
        <taxon>Stylommatophora</taxon>
        <taxon>Helicina</taxon>
        <taxon>Helicoidea</taxon>
        <taxon>Geomitridae</taxon>
        <taxon>Candidula</taxon>
    </lineage>
</organism>
<keyword evidence="3 5" id="KW-1133">Transmembrane helix</keyword>
<dbReference type="InterPro" id="IPR027359">
    <property type="entry name" value="Volt_channel_dom_sf"/>
</dbReference>
<feature type="transmembrane region" description="Helical" evidence="5">
    <location>
        <begin position="23"/>
        <end position="41"/>
    </location>
</feature>
<reference evidence="7" key="1">
    <citation type="submission" date="2021-04" db="EMBL/GenBank/DDBJ databases">
        <authorList>
            <consortium name="Molecular Ecology Group"/>
        </authorList>
    </citation>
    <scope>NUCLEOTIDE SEQUENCE</scope>
</reference>
<evidence type="ECO:0000256" key="5">
    <source>
        <dbReference type="SAM" id="Phobius"/>
    </source>
</evidence>
<feature type="domain" description="Ion transport" evidence="6">
    <location>
        <begin position="2"/>
        <end position="152"/>
    </location>
</feature>
<evidence type="ECO:0000313" key="7">
    <source>
        <dbReference type="EMBL" id="CAG5122328.1"/>
    </source>
</evidence>